<sequence length="75" mass="8682">MIAKFHNAQKCTLENVDCWIGVIYMDETNRFGMRDLSPEFDTQAEVVKWCRSELRKRGATDPENIIDTTTQEAGR</sequence>
<organism evidence="1">
    <name type="scientific">marine sediment metagenome</name>
    <dbReference type="NCBI Taxonomy" id="412755"/>
    <lineage>
        <taxon>unclassified sequences</taxon>
        <taxon>metagenomes</taxon>
        <taxon>ecological metagenomes</taxon>
    </lineage>
</organism>
<gene>
    <name evidence="1" type="ORF">LCGC14_0259020</name>
</gene>
<reference evidence="1" key="1">
    <citation type="journal article" date="2015" name="Nature">
        <title>Complex archaea that bridge the gap between prokaryotes and eukaryotes.</title>
        <authorList>
            <person name="Spang A."/>
            <person name="Saw J.H."/>
            <person name="Jorgensen S.L."/>
            <person name="Zaremba-Niedzwiedzka K."/>
            <person name="Martijn J."/>
            <person name="Lind A.E."/>
            <person name="van Eijk R."/>
            <person name="Schleper C."/>
            <person name="Guy L."/>
            <person name="Ettema T.J."/>
        </authorList>
    </citation>
    <scope>NUCLEOTIDE SEQUENCE</scope>
</reference>
<protein>
    <submittedName>
        <fullName evidence="1">Uncharacterized protein</fullName>
    </submittedName>
</protein>
<proteinExistence type="predicted"/>
<dbReference type="EMBL" id="LAZR01000138">
    <property type="protein sequence ID" value="KKN87447.1"/>
    <property type="molecule type" value="Genomic_DNA"/>
</dbReference>
<dbReference type="AlphaFoldDB" id="A0A0F9UJB3"/>
<comment type="caution">
    <text evidence="1">The sequence shown here is derived from an EMBL/GenBank/DDBJ whole genome shotgun (WGS) entry which is preliminary data.</text>
</comment>
<evidence type="ECO:0000313" key="1">
    <source>
        <dbReference type="EMBL" id="KKN87447.1"/>
    </source>
</evidence>
<name>A0A0F9UJB3_9ZZZZ</name>
<accession>A0A0F9UJB3</accession>